<keyword evidence="2" id="KW-1185">Reference proteome</keyword>
<name>B1I4D3_DESAP</name>
<evidence type="ECO:0000313" key="2">
    <source>
        <dbReference type="Proteomes" id="UP000008544"/>
    </source>
</evidence>
<organism evidence="1 2">
    <name type="scientific">Desulforudis audaxviator (strain MP104C)</name>
    <dbReference type="NCBI Taxonomy" id="477974"/>
    <lineage>
        <taxon>Bacteria</taxon>
        <taxon>Bacillati</taxon>
        <taxon>Bacillota</taxon>
        <taxon>Clostridia</taxon>
        <taxon>Thermoanaerobacterales</taxon>
        <taxon>Candidatus Desulforudaceae</taxon>
        <taxon>Candidatus Desulforudis</taxon>
    </lineage>
</organism>
<evidence type="ECO:0000313" key="1">
    <source>
        <dbReference type="EMBL" id="ACA59931.1"/>
    </source>
</evidence>
<protein>
    <recommendedName>
        <fullName evidence="3">Stage II sporulation protein R</fullName>
    </recommendedName>
</protein>
<dbReference type="eggNOG" id="ENOG5031K93">
    <property type="taxonomic scope" value="Bacteria"/>
</dbReference>
<dbReference type="STRING" id="477974.Daud_1424"/>
<dbReference type="AlphaFoldDB" id="B1I4D3"/>
<dbReference type="EMBL" id="CP000860">
    <property type="protein sequence ID" value="ACA59931.1"/>
    <property type="molecule type" value="Genomic_DNA"/>
</dbReference>
<dbReference type="Pfam" id="PF09551">
    <property type="entry name" value="Spore_II_R"/>
    <property type="match status" value="1"/>
</dbReference>
<proteinExistence type="predicted"/>
<dbReference type="KEGG" id="dau:Daud_1424"/>
<reference evidence="2" key="1">
    <citation type="submission" date="2007-10" db="EMBL/GenBank/DDBJ databases">
        <title>Complete sequence of chromosome of Desulforudis audaxviator MP104C.</title>
        <authorList>
            <person name="Copeland A."/>
            <person name="Lucas S."/>
            <person name="Lapidus A."/>
            <person name="Barry K."/>
            <person name="Glavina del Rio T."/>
            <person name="Dalin E."/>
            <person name="Tice H."/>
            <person name="Bruce D."/>
            <person name="Pitluck S."/>
            <person name="Lowry S.R."/>
            <person name="Larimer F."/>
            <person name="Land M.L."/>
            <person name="Hauser L."/>
            <person name="Kyrpides N."/>
            <person name="Ivanova N.N."/>
            <person name="Richardson P."/>
        </authorList>
    </citation>
    <scope>NUCLEOTIDE SEQUENCE [LARGE SCALE GENOMIC DNA]</scope>
    <source>
        <strain evidence="2">MP104C</strain>
    </source>
</reference>
<reference evidence="1 2" key="2">
    <citation type="journal article" date="2008" name="Science">
        <title>Environmental genomics reveals a single-species ecosystem deep within Earth.</title>
        <authorList>
            <person name="Chivian D."/>
            <person name="Brodie E.L."/>
            <person name="Alm E.J."/>
            <person name="Culley D.E."/>
            <person name="Dehal P.S."/>
            <person name="Desantis T.Z."/>
            <person name="Gihring T.M."/>
            <person name="Lapidus A."/>
            <person name="Lin L.H."/>
            <person name="Lowry S.R."/>
            <person name="Moser D.P."/>
            <person name="Richardson P.M."/>
            <person name="Southam G."/>
            <person name="Wanger G."/>
            <person name="Pratt L.M."/>
            <person name="Andersen G.L."/>
            <person name="Hazen T.C."/>
            <person name="Brockman F.J."/>
            <person name="Arkin A.P."/>
            <person name="Onstott T.C."/>
        </authorList>
    </citation>
    <scope>NUCLEOTIDE SEQUENCE [LARGE SCALE GENOMIC DNA]</scope>
    <source>
        <strain evidence="1 2">MP104C</strain>
    </source>
</reference>
<accession>B1I4D3</accession>
<sequence length="212" mass="22900">MHIAKLMIVGALLAGAVAMHWHQEAAVIAYNQDNLIRIHIVPNSDDEADQVLKHRVRGAVVENVRPLVLGVSDAREAGRVIGENLVMIQQVSEAEVAKAGKEYPVEVRYGIFPFPTRTYGDLTLAAGEYQAVQVTLGAGNGANWWCVLFPPLCFVNAEPQAGPVDTPAGALAAAGPDRLEVRFKAAELWERSTAFAANLAGHLNGKEKEKRT</sequence>
<dbReference type="RefSeq" id="WP_012302516.1">
    <property type="nucleotide sequence ID" value="NC_010424.1"/>
</dbReference>
<dbReference type="Proteomes" id="UP000008544">
    <property type="component" value="Chromosome"/>
</dbReference>
<dbReference type="HOGENOM" id="CLU_069310_1_0_9"/>
<evidence type="ECO:0008006" key="3">
    <source>
        <dbReference type="Google" id="ProtNLM"/>
    </source>
</evidence>
<dbReference type="NCBIfam" id="TIGR02837">
    <property type="entry name" value="spore_II_R"/>
    <property type="match status" value="1"/>
</dbReference>
<dbReference type="InterPro" id="IPR014202">
    <property type="entry name" value="Spore_II_R"/>
</dbReference>
<gene>
    <name evidence="1" type="ordered locus">Daud_1424</name>
</gene>